<name>A0A511VBH8_9BACL</name>
<gene>
    <name evidence="8" type="primary">bdbD</name>
    <name evidence="8" type="ORF">ADA01nite_23730</name>
</gene>
<feature type="domain" description="Thioredoxin-like fold" evidence="7">
    <location>
        <begin position="67"/>
        <end position="231"/>
    </location>
</feature>
<dbReference type="PANTHER" id="PTHR13887:SF14">
    <property type="entry name" value="DISULFIDE BOND FORMATION PROTEIN D"/>
    <property type="match status" value="1"/>
</dbReference>
<dbReference type="InterPro" id="IPR036249">
    <property type="entry name" value="Thioredoxin-like_sf"/>
</dbReference>
<dbReference type="AlphaFoldDB" id="A0A511VBH8"/>
<evidence type="ECO:0000313" key="9">
    <source>
        <dbReference type="Proteomes" id="UP000321157"/>
    </source>
</evidence>
<evidence type="ECO:0000256" key="2">
    <source>
        <dbReference type="ARBA" id="ARBA00022729"/>
    </source>
</evidence>
<dbReference type="PANTHER" id="PTHR13887">
    <property type="entry name" value="GLUTATHIONE S-TRANSFERASE KAPPA"/>
    <property type="match status" value="1"/>
</dbReference>
<keyword evidence="5" id="KW-0676">Redox-active center</keyword>
<proteinExistence type="inferred from homology"/>
<comment type="caution">
    <text evidence="8">The sequence shown here is derived from an EMBL/GenBank/DDBJ whole genome shotgun (WGS) entry which is preliminary data.</text>
</comment>
<evidence type="ECO:0000256" key="5">
    <source>
        <dbReference type="ARBA" id="ARBA00023284"/>
    </source>
</evidence>
<feature type="region of interest" description="Disordered" evidence="6">
    <location>
        <begin position="1"/>
        <end position="23"/>
    </location>
</feature>
<keyword evidence="2" id="KW-0732">Signal</keyword>
<keyword evidence="3" id="KW-0560">Oxidoreductase</keyword>
<reference evidence="8 9" key="1">
    <citation type="submission" date="2019-07" db="EMBL/GenBank/DDBJ databases">
        <title>Whole genome shotgun sequence of Aneurinibacillus danicus NBRC 102444.</title>
        <authorList>
            <person name="Hosoyama A."/>
            <person name="Uohara A."/>
            <person name="Ohji S."/>
            <person name="Ichikawa N."/>
        </authorList>
    </citation>
    <scope>NUCLEOTIDE SEQUENCE [LARGE SCALE GENOMIC DNA]</scope>
    <source>
        <strain evidence="8 9">NBRC 102444</strain>
    </source>
</reference>
<organism evidence="8 9">
    <name type="scientific">Aneurinibacillus danicus</name>
    <dbReference type="NCBI Taxonomy" id="267746"/>
    <lineage>
        <taxon>Bacteria</taxon>
        <taxon>Bacillati</taxon>
        <taxon>Bacillota</taxon>
        <taxon>Bacilli</taxon>
        <taxon>Bacillales</taxon>
        <taxon>Paenibacillaceae</taxon>
        <taxon>Aneurinibacillus group</taxon>
        <taxon>Aneurinibacillus</taxon>
    </lineage>
</organism>
<dbReference type="SUPFAM" id="SSF52833">
    <property type="entry name" value="Thioredoxin-like"/>
    <property type="match status" value="1"/>
</dbReference>
<dbReference type="OrthoDB" id="117402at2"/>
<dbReference type="EMBL" id="BJXX01000103">
    <property type="protein sequence ID" value="GEN34913.1"/>
    <property type="molecule type" value="Genomic_DNA"/>
</dbReference>
<protein>
    <submittedName>
        <fullName evidence="8">Putative disulfide bond formation protein D</fullName>
    </submittedName>
</protein>
<keyword evidence="4" id="KW-1015">Disulfide bond</keyword>
<dbReference type="Gene3D" id="3.40.30.10">
    <property type="entry name" value="Glutaredoxin"/>
    <property type="match status" value="1"/>
</dbReference>
<dbReference type="Proteomes" id="UP000321157">
    <property type="component" value="Unassembled WGS sequence"/>
</dbReference>
<keyword evidence="9" id="KW-1185">Reference proteome</keyword>
<evidence type="ECO:0000256" key="1">
    <source>
        <dbReference type="ARBA" id="ARBA00005791"/>
    </source>
</evidence>
<evidence type="ECO:0000313" key="8">
    <source>
        <dbReference type="EMBL" id="GEN34913.1"/>
    </source>
</evidence>
<evidence type="ECO:0000256" key="4">
    <source>
        <dbReference type="ARBA" id="ARBA00023157"/>
    </source>
</evidence>
<evidence type="ECO:0000259" key="7">
    <source>
        <dbReference type="Pfam" id="PF13462"/>
    </source>
</evidence>
<dbReference type="InterPro" id="IPR012336">
    <property type="entry name" value="Thioredoxin-like_fold"/>
</dbReference>
<dbReference type="Pfam" id="PF13462">
    <property type="entry name" value="Thioredoxin_4"/>
    <property type="match status" value="1"/>
</dbReference>
<feature type="compositionally biased region" description="Basic residues" evidence="6">
    <location>
        <begin position="1"/>
        <end position="14"/>
    </location>
</feature>
<dbReference type="GO" id="GO:0016491">
    <property type="term" value="F:oxidoreductase activity"/>
    <property type="evidence" value="ECO:0007669"/>
    <property type="project" value="UniProtKB-KW"/>
</dbReference>
<comment type="similarity">
    <text evidence="1">Belongs to the thioredoxin family. DsbA subfamily.</text>
</comment>
<dbReference type="RefSeq" id="WP_146810167.1">
    <property type="nucleotide sequence ID" value="NZ_BJXX01000103.1"/>
</dbReference>
<evidence type="ECO:0000256" key="3">
    <source>
        <dbReference type="ARBA" id="ARBA00023002"/>
    </source>
</evidence>
<accession>A0A511VBH8</accession>
<sequence length="248" mass="27804">MGKTNAGKKAKKQQKKMEMEKTKKTRRLMGWTLALVLIACAALIAFGVASGPQTEKTVEAKEFQYGKQPALGSESAPVKIVEFADFKCPACKHFDQTILPQLKKDFIDKGEVQLYFINYPIISPEADSKTAAMVGEAIYRQKPEEFWKFYEAVYARQGDERTNWATPDFLVQIAREANLTLDYTKLKKDIENNTFAQEVQADEAIVKKLGVDGTPAIYINGKAISAEDTFDYRALKEIILKAKGETGK</sequence>
<evidence type="ECO:0000256" key="6">
    <source>
        <dbReference type="SAM" id="MobiDB-lite"/>
    </source>
</evidence>